<dbReference type="eggNOG" id="COG2227">
    <property type="taxonomic scope" value="Bacteria"/>
</dbReference>
<name>Q6AJI9_DESPS</name>
<organism evidence="1 2">
    <name type="scientific">Desulfotalea psychrophila (strain LSv54 / DSM 12343)</name>
    <dbReference type="NCBI Taxonomy" id="177439"/>
    <lineage>
        <taxon>Bacteria</taxon>
        <taxon>Pseudomonadati</taxon>
        <taxon>Thermodesulfobacteriota</taxon>
        <taxon>Desulfobulbia</taxon>
        <taxon>Desulfobulbales</taxon>
        <taxon>Desulfocapsaceae</taxon>
        <taxon>Desulfotalea</taxon>
    </lineage>
</organism>
<gene>
    <name evidence="1" type="ordered locus">DP2762</name>
</gene>
<dbReference type="OrthoDB" id="5431277at2"/>
<evidence type="ECO:0000313" key="1">
    <source>
        <dbReference type="EMBL" id="CAG37491.1"/>
    </source>
</evidence>
<dbReference type="PANTHER" id="PTHR43861:SF1">
    <property type="entry name" value="TRANS-ACONITATE 2-METHYLTRANSFERASE"/>
    <property type="match status" value="1"/>
</dbReference>
<keyword evidence="2" id="KW-1185">Reference proteome</keyword>
<dbReference type="Gene3D" id="3.40.50.150">
    <property type="entry name" value="Vaccinia Virus protein VP39"/>
    <property type="match status" value="1"/>
</dbReference>
<dbReference type="AlphaFoldDB" id="Q6AJI9"/>
<reference evidence="2" key="1">
    <citation type="journal article" date="2004" name="Environ. Microbiol.">
        <title>The genome of Desulfotalea psychrophila, a sulfate-reducing bacterium from permanently cold Arctic sediments.</title>
        <authorList>
            <person name="Rabus R."/>
            <person name="Ruepp A."/>
            <person name="Frickey T."/>
            <person name="Rattei T."/>
            <person name="Fartmann B."/>
            <person name="Stark M."/>
            <person name="Bauer M."/>
            <person name="Zibat A."/>
            <person name="Lombardot T."/>
            <person name="Becker I."/>
            <person name="Amann J."/>
            <person name="Gellner K."/>
            <person name="Teeling H."/>
            <person name="Leuschner W.D."/>
            <person name="Gloeckner F.-O."/>
            <person name="Lupas A.N."/>
            <person name="Amann R."/>
            <person name="Klenk H.-P."/>
        </authorList>
    </citation>
    <scope>NUCLEOTIDE SEQUENCE [LARGE SCALE GENOMIC DNA]</scope>
    <source>
        <strain evidence="2">DSM 12343 / LSv54</strain>
    </source>
</reference>
<dbReference type="KEGG" id="dps:DP2762"/>
<sequence length="210" mass="23899">MKPTNTEITIEAYDINASKYANKFMEFIPYQEKIKLFQENFLTENSSILDLGCGPGNNANFLLKADRGYQIEGVDLSAQMIELAKKNAPDTNFRVQDIRTITSDKMYNAIIASFCIVHLADQETSSLIEKIAKMLKENGHLYLSFMEGKVAGLESTSFSKEDIFFNYYERSELVKLLARNDLETVEILDDDYKEGDGSTTKDVFIFARKC</sequence>
<accession>Q6AJI9</accession>
<dbReference type="RefSeq" id="WP_011190003.1">
    <property type="nucleotide sequence ID" value="NC_006138.1"/>
</dbReference>
<dbReference type="Pfam" id="PF13489">
    <property type="entry name" value="Methyltransf_23"/>
    <property type="match status" value="1"/>
</dbReference>
<dbReference type="CDD" id="cd02440">
    <property type="entry name" value="AdoMet_MTases"/>
    <property type="match status" value="1"/>
</dbReference>
<dbReference type="SUPFAM" id="SSF53335">
    <property type="entry name" value="S-adenosyl-L-methionine-dependent methyltransferases"/>
    <property type="match status" value="1"/>
</dbReference>
<dbReference type="STRING" id="177439.DP2762"/>
<proteinExistence type="predicted"/>
<dbReference type="HOGENOM" id="CLU_060397_0_1_7"/>
<evidence type="ECO:0008006" key="3">
    <source>
        <dbReference type="Google" id="ProtNLM"/>
    </source>
</evidence>
<protein>
    <recommendedName>
        <fullName evidence="3">Methyltransferase domain-containing protein</fullName>
    </recommendedName>
</protein>
<dbReference type="InterPro" id="IPR029063">
    <property type="entry name" value="SAM-dependent_MTases_sf"/>
</dbReference>
<dbReference type="EMBL" id="CR522870">
    <property type="protein sequence ID" value="CAG37491.1"/>
    <property type="molecule type" value="Genomic_DNA"/>
</dbReference>
<dbReference type="PANTHER" id="PTHR43861">
    <property type="entry name" value="TRANS-ACONITATE 2-METHYLTRANSFERASE-RELATED"/>
    <property type="match status" value="1"/>
</dbReference>
<evidence type="ECO:0000313" key="2">
    <source>
        <dbReference type="Proteomes" id="UP000000602"/>
    </source>
</evidence>
<dbReference type="Proteomes" id="UP000000602">
    <property type="component" value="Chromosome"/>
</dbReference>